<feature type="domain" description="CUB" evidence="4">
    <location>
        <begin position="196"/>
        <end position="308"/>
    </location>
</feature>
<proteinExistence type="predicted"/>
<feature type="domain" description="CUB" evidence="4">
    <location>
        <begin position="312"/>
        <end position="401"/>
    </location>
</feature>
<evidence type="ECO:0000259" key="4">
    <source>
        <dbReference type="PROSITE" id="PS01180"/>
    </source>
</evidence>
<evidence type="ECO:0000256" key="3">
    <source>
        <dbReference type="PROSITE-ProRule" id="PRU00059"/>
    </source>
</evidence>
<dbReference type="Ensembl" id="ENSSRHT00000090362.1">
    <property type="protein sequence ID" value="ENSSRHP00000087988.1"/>
    <property type="gene ID" value="ENSSRHG00000043503.1"/>
</dbReference>
<comment type="caution">
    <text evidence="3">Lacks conserved residue(s) required for the propagation of feature annotation.</text>
</comment>
<reference evidence="5" key="1">
    <citation type="submission" date="2025-08" db="UniProtKB">
        <authorList>
            <consortium name="Ensembl"/>
        </authorList>
    </citation>
    <scope>IDENTIFICATION</scope>
</reference>
<dbReference type="AlphaFoldDB" id="A0A673MIH9"/>
<dbReference type="SUPFAM" id="SSF49854">
    <property type="entry name" value="Spermadhesin, CUB domain"/>
    <property type="match status" value="4"/>
</dbReference>
<dbReference type="PANTHER" id="PTHR24251:SF45">
    <property type="entry name" value="METALLOENDOPEPTIDASE"/>
    <property type="match status" value="1"/>
</dbReference>
<dbReference type="InterPro" id="IPR000859">
    <property type="entry name" value="CUB_dom"/>
</dbReference>
<feature type="domain" description="CUB" evidence="4">
    <location>
        <begin position="81"/>
        <end position="183"/>
    </location>
</feature>
<dbReference type="InterPro" id="IPR035914">
    <property type="entry name" value="Sperma_CUB_dom_sf"/>
</dbReference>
<name>A0A673MIH9_9TELE</name>
<evidence type="ECO:0000313" key="6">
    <source>
        <dbReference type="Proteomes" id="UP000472270"/>
    </source>
</evidence>
<dbReference type="Gene3D" id="2.60.120.290">
    <property type="entry name" value="Spermadhesin, CUB domain"/>
    <property type="match status" value="3"/>
</dbReference>
<evidence type="ECO:0000313" key="5">
    <source>
        <dbReference type="Ensembl" id="ENSSRHP00000087988.1"/>
    </source>
</evidence>
<evidence type="ECO:0000256" key="1">
    <source>
        <dbReference type="ARBA" id="ARBA00022737"/>
    </source>
</evidence>
<keyword evidence="2" id="KW-1015">Disulfide bond</keyword>
<dbReference type="Proteomes" id="UP000472270">
    <property type="component" value="Unassembled WGS sequence"/>
</dbReference>
<reference evidence="5" key="2">
    <citation type="submission" date="2025-09" db="UniProtKB">
        <authorList>
            <consortium name="Ensembl"/>
        </authorList>
    </citation>
    <scope>IDENTIFICATION</scope>
</reference>
<evidence type="ECO:0000256" key="2">
    <source>
        <dbReference type="ARBA" id="ARBA00023157"/>
    </source>
</evidence>
<sequence>MPPTAQWTVRLNLHKLECSIISNTLYIYTCILPFCRSMMANYPLVGTFCEDVVPALVHFISDGTVQRRGFNATYSTVDSLCGGAFNATASSQTITSPYYPNAYPPFTSCRWVLDAPSREVVKVSVQQFHLDSSQSCASNFLEFKDFPVVRANYGQAHKFCGIDSHVPDFNSYGRTMHITFKSECVYMSARYVSAGCSRVYEQEYGYLKSPGWPDIYPHNLECSIVLQAPQNTAISLFFTSFDVENHPSCNYDYLEVRNGSTATSPLLGKHCGSTLPNPVFPGSNQLFLYFKSDFTIARNGFEITWTSSPQGCGGVLYGDHGSFASPNYPGTYANGTSCEWGIRAPSGRVVTVTFNQISIDDPGDCENNYLKLYDGPDANSPVVGPFFKPCVSDSPGAAEKK</sequence>
<dbReference type="FunFam" id="2.60.120.290:FF:000013">
    <property type="entry name" value="Membrane frizzled-related protein"/>
    <property type="match status" value="1"/>
</dbReference>
<dbReference type="PROSITE" id="PS01180">
    <property type="entry name" value="CUB"/>
    <property type="match status" value="3"/>
</dbReference>
<dbReference type="PANTHER" id="PTHR24251">
    <property type="entry name" value="OVOCHYMASE-RELATED"/>
    <property type="match status" value="1"/>
</dbReference>
<protein>
    <recommendedName>
        <fullName evidence="4">CUB domain-containing protein</fullName>
    </recommendedName>
</protein>
<organism evidence="5 6">
    <name type="scientific">Sinocyclocheilus rhinocerous</name>
    <dbReference type="NCBI Taxonomy" id="307959"/>
    <lineage>
        <taxon>Eukaryota</taxon>
        <taxon>Metazoa</taxon>
        <taxon>Chordata</taxon>
        <taxon>Craniata</taxon>
        <taxon>Vertebrata</taxon>
        <taxon>Euteleostomi</taxon>
        <taxon>Actinopterygii</taxon>
        <taxon>Neopterygii</taxon>
        <taxon>Teleostei</taxon>
        <taxon>Ostariophysi</taxon>
        <taxon>Cypriniformes</taxon>
        <taxon>Cyprinidae</taxon>
        <taxon>Cyprininae</taxon>
        <taxon>Sinocyclocheilus</taxon>
    </lineage>
</organism>
<dbReference type="SMART" id="SM00042">
    <property type="entry name" value="CUB"/>
    <property type="match status" value="3"/>
</dbReference>
<keyword evidence="1" id="KW-0677">Repeat</keyword>
<dbReference type="Pfam" id="PF00431">
    <property type="entry name" value="CUB"/>
    <property type="match status" value="3"/>
</dbReference>
<accession>A0A673MIH9</accession>
<dbReference type="CDD" id="cd00041">
    <property type="entry name" value="CUB"/>
    <property type="match status" value="2"/>
</dbReference>
<keyword evidence="6" id="KW-1185">Reference proteome</keyword>